<evidence type="ECO:0000313" key="1">
    <source>
        <dbReference type="EMBL" id="QHS94274.1"/>
    </source>
</evidence>
<proteinExistence type="predicted"/>
<accession>A0A6C0BRL8</accession>
<sequence>MPATYLLTTNNLGDVDDIEKARDNLGISRDIVDPNNVDIKGGSVSVDYFRLTQIEPFDTGYILTADSDGVAKWSALELSDLNTNISSFINNVPYASQEWTCNNFMRNEDNLSGITDRVVALSNLGINFTFGDVDDNLNGYLQMTNIVMSNLQVNESAQINEVIINDKITYNTDFVSSNNMVYIDPNTKEIRSIELGNDIEDIDIDIDARKRPPSMALLNTVYQNISETMNTMEITLGNLIIDNYYLQITRNLSDLPDAEIARSNLGFQGVTINDDGIETGRLRLNNEFILDQTTHESGQFLRCDASGKGTWESLPDATATEKGTVRLTNDYEFDTTFDDTVVASLKTIKSFNDGFADSTTELVESRLKTTNLLSEYKDLNINDRALLLSNLHVTHNAIFDSPNNLAYFVDDVGFLRADNFLYEIGGYSNGIEQTRSNLNLVKVAWTGSYYDLSDVPSINDDMYIKVDNNLSEFESEANRTQARDNLGLLDMATMSRSNVDINGGVITDLTSIKTNELILYDVDIPIDSMNNNTCFLKAGDTSGTATWGALPDATANQKGILTLQSSFDDHDDSSAYTSSCVHDQIISITTEINSIVVDTEIIDSNISTNSSSIQTLSIALSTSLYHPSTGVNNALSTLSNDINLLEVLVDGNRHDYDLNNVDIYNTLSNIESELTIVVENQVNTLNTSISTTTSTLNTSISTTTSTLNTSISTTTSTLNTRIDYEVSNINEDILYMTSNVSTLDGSLSLLKTQFQNLHTMVDSSGGVDSQSYRINVIERSLWGYDNEPLGITYNLSNLTEDFSNYVLSTNSAIDTTNLSITENRDRIIKLEIQQSNTVDDILEIKTDINDTKSNLLSTSIDLLTHKTDYGYLKLNVDSNNDKITELQNSLWGITDENTSGVKGTLSNLKSEFDSHEEFTIANVVSLTSNLGVTNSTLSQATTSISQMTNSLDQHIIHFNYLHSNVDSNISKITAIEHSLWGLSDTEPTGIRGDLTQYMTSFDSHITEEYNVLNAYSHSNINAFSERLASLEGGSGFEQETIASNVFTILPNKIELLSVALSSQIENEQNNHDMHSALNTQLSDSLTTFSNDSSGYIHSLSNSLTANISLVDNVSTLANQNYTDILSTANTLYTLSNDFNHFKTLEWDRDFKLTTLPSIDTNISTLESTATLLSTNISSTLDISLSTQSNLNTTTSLAESLSISQEFLSINLSTLEVSLSTSDNDTVNSINSINSSVTASLDRITLVEGQIGSTGNLNFVSTQVFNTLSTNFSILNTHVYELDNSISDTSIQLSNLDLSVTENYDRITSYYSIPLQDSDMRIDIENDKIKFKKKDSNGNYQTLHIFR</sequence>
<dbReference type="EMBL" id="MN739218">
    <property type="protein sequence ID" value="QHS94274.1"/>
    <property type="molecule type" value="Genomic_DNA"/>
</dbReference>
<name>A0A6C0BRL8_9ZZZZ</name>
<protein>
    <submittedName>
        <fullName evidence="1">Uncharacterized protein</fullName>
    </submittedName>
</protein>
<organism evidence="1">
    <name type="scientific">viral metagenome</name>
    <dbReference type="NCBI Taxonomy" id="1070528"/>
    <lineage>
        <taxon>unclassified sequences</taxon>
        <taxon>metagenomes</taxon>
        <taxon>organismal metagenomes</taxon>
    </lineage>
</organism>
<reference evidence="1" key="1">
    <citation type="journal article" date="2020" name="Nature">
        <title>Giant virus diversity and host interactions through global metagenomics.</title>
        <authorList>
            <person name="Schulz F."/>
            <person name="Roux S."/>
            <person name="Paez-Espino D."/>
            <person name="Jungbluth S."/>
            <person name="Walsh D.A."/>
            <person name="Denef V.J."/>
            <person name="McMahon K.D."/>
            <person name="Konstantinidis K.T."/>
            <person name="Eloe-Fadrosh E.A."/>
            <person name="Kyrpides N.C."/>
            <person name="Woyke T."/>
        </authorList>
    </citation>
    <scope>NUCLEOTIDE SEQUENCE</scope>
    <source>
        <strain evidence="1">GVMAG-M-3300018416-26</strain>
    </source>
</reference>